<dbReference type="AlphaFoldDB" id="A0A9P6EAM3"/>
<dbReference type="OrthoDB" id="2789670at2759"/>
<keyword evidence="3" id="KW-1185">Reference proteome</keyword>
<evidence type="ECO:0000313" key="2">
    <source>
        <dbReference type="EMBL" id="KAF9525562.1"/>
    </source>
</evidence>
<evidence type="ECO:0000256" key="1">
    <source>
        <dbReference type="SAM" id="SignalP"/>
    </source>
</evidence>
<gene>
    <name evidence="2" type="ORF">CPB83DRAFT_859211</name>
</gene>
<reference evidence="2" key="1">
    <citation type="submission" date="2020-11" db="EMBL/GenBank/DDBJ databases">
        <authorList>
            <consortium name="DOE Joint Genome Institute"/>
            <person name="Ahrendt S."/>
            <person name="Riley R."/>
            <person name="Andreopoulos W."/>
            <person name="Labutti K."/>
            <person name="Pangilinan J."/>
            <person name="Ruiz-Duenas F.J."/>
            <person name="Barrasa J.M."/>
            <person name="Sanchez-Garcia M."/>
            <person name="Camarero S."/>
            <person name="Miyauchi S."/>
            <person name="Serrano A."/>
            <person name="Linde D."/>
            <person name="Babiker R."/>
            <person name="Drula E."/>
            <person name="Ayuso-Fernandez I."/>
            <person name="Pacheco R."/>
            <person name="Padilla G."/>
            <person name="Ferreira P."/>
            <person name="Barriuso J."/>
            <person name="Kellner H."/>
            <person name="Castanera R."/>
            <person name="Alfaro M."/>
            <person name="Ramirez L."/>
            <person name="Pisabarro A.G."/>
            <person name="Kuo A."/>
            <person name="Tritt A."/>
            <person name="Lipzen A."/>
            <person name="He G."/>
            <person name="Yan M."/>
            <person name="Ng V."/>
            <person name="Cullen D."/>
            <person name="Martin F."/>
            <person name="Rosso M.-N."/>
            <person name="Henrissat B."/>
            <person name="Hibbett D."/>
            <person name="Martinez A.T."/>
            <person name="Grigoriev I.V."/>
        </authorList>
    </citation>
    <scope>NUCLEOTIDE SEQUENCE</scope>
    <source>
        <strain evidence="2">CBS 506.95</strain>
    </source>
</reference>
<proteinExistence type="predicted"/>
<feature type="signal peptide" evidence="1">
    <location>
        <begin position="1"/>
        <end position="19"/>
    </location>
</feature>
<dbReference type="Proteomes" id="UP000807306">
    <property type="component" value="Unassembled WGS sequence"/>
</dbReference>
<sequence>MTFSSVWITIASLIYVFDIEKETNEYGSPIEPNPSYVSGLLFAPETVPCRIKPCSKEFEKLIEAHNNWD</sequence>
<feature type="chain" id="PRO_5040363748" evidence="1">
    <location>
        <begin position="20"/>
        <end position="69"/>
    </location>
</feature>
<accession>A0A9P6EAM3</accession>
<comment type="caution">
    <text evidence="2">The sequence shown here is derived from an EMBL/GenBank/DDBJ whole genome shotgun (WGS) entry which is preliminary data.</text>
</comment>
<name>A0A9P6EAM3_9AGAR</name>
<keyword evidence="1" id="KW-0732">Signal</keyword>
<protein>
    <submittedName>
        <fullName evidence="2">Uncharacterized protein</fullName>
    </submittedName>
</protein>
<organism evidence="2 3">
    <name type="scientific">Crepidotus variabilis</name>
    <dbReference type="NCBI Taxonomy" id="179855"/>
    <lineage>
        <taxon>Eukaryota</taxon>
        <taxon>Fungi</taxon>
        <taxon>Dikarya</taxon>
        <taxon>Basidiomycota</taxon>
        <taxon>Agaricomycotina</taxon>
        <taxon>Agaricomycetes</taxon>
        <taxon>Agaricomycetidae</taxon>
        <taxon>Agaricales</taxon>
        <taxon>Agaricineae</taxon>
        <taxon>Crepidotaceae</taxon>
        <taxon>Crepidotus</taxon>
    </lineage>
</organism>
<evidence type="ECO:0000313" key="3">
    <source>
        <dbReference type="Proteomes" id="UP000807306"/>
    </source>
</evidence>
<dbReference type="EMBL" id="MU157882">
    <property type="protein sequence ID" value="KAF9525562.1"/>
    <property type="molecule type" value="Genomic_DNA"/>
</dbReference>